<dbReference type="EMBL" id="JAMKFB020000016">
    <property type="protein sequence ID" value="KAL0172129.1"/>
    <property type="molecule type" value="Genomic_DNA"/>
</dbReference>
<evidence type="ECO:0000259" key="1">
    <source>
        <dbReference type="Pfam" id="PF22959"/>
    </source>
</evidence>
<comment type="caution">
    <text evidence="2">The sequence shown here is derived from an EMBL/GenBank/DDBJ whole genome shotgun (WGS) entry which is preliminary data.</text>
</comment>
<feature type="non-terminal residue" evidence="2">
    <location>
        <position position="87"/>
    </location>
</feature>
<reference evidence="2 3" key="1">
    <citation type="submission" date="2024-05" db="EMBL/GenBank/DDBJ databases">
        <title>Genome sequencing and assembly of Indian major carp, Cirrhinus mrigala (Hamilton, 1822).</title>
        <authorList>
            <person name="Mohindra V."/>
            <person name="Chowdhury L.M."/>
            <person name="Lal K."/>
            <person name="Jena J.K."/>
        </authorList>
    </citation>
    <scope>NUCLEOTIDE SEQUENCE [LARGE SCALE GENOMIC DNA]</scope>
    <source>
        <strain evidence="2">CM1030</strain>
        <tissue evidence="2">Blood</tissue>
    </source>
</reference>
<name>A0ABD0PDH2_CIRMR</name>
<dbReference type="Proteomes" id="UP001529510">
    <property type="component" value="Unassembled WGS sequence"/>
</dbReference>
<keyword evidence="3" id="KW-1185">Reference proteome</keyword>
<dbReference type="AlphaFoldDB" id="A0ABD0PDH2"/>
<feature type="non-terminal residue" evidence="2">
    <location>
        <position position="1"/>
    </location>
</feature>
<dbReference type="InterPro" id="IPR055094">
    <property type="entry name" value="NUP210_Ig15"/>
</dbReference>
<accession>A0ABD0PDH2</accession>
<evidence type="ECO:0000313" key="2">
    <source>
        <dbReference type="EMBL" id="KAL0172129.1"/>
    </source>
</evidence>
<sequence length="87" mass="9735">TGPDTGLAILEVYAMDICGINQTLLISVEVSTVWFVRTLTVSSVNSDSERVLPAFPLGWSIRFRTLYYDNMGRQFHSHNIQTVVTAN</sequence>
<evidence type="ECO:0000313" key="3">
    <source>
        <dbReference type="Proteomes" id="UP001529510"/>
    </source>
</evidence>
<gene>
    <name evidence="2" type="ORF">M9458_032440</name>
</gene>
<proteinExistence type="predicted"/>
<protein>
    <recommendedName>
        <fullName evidence="1">NUP210 Ig-like domain-containing protein</fullName>
    </recommendedName>
</protein>
<feature type="domain" description="NUP210 Ig-like" evidence="1">
    <location>
        <begin position="41"/>
        <end position="86"/>
    </location>
</feature>
<dbReference type="Pfam" id="PF22959">
    <property type="entry name" value="Ig_NUP210_15th"/>
    <property type="match status" value="1"/>
</dbReference>
<organism evidence="2 3">
    <name type="scientific">Cirrhinus mrigala</name>
    <name type="common">Mrigala</name>
    <dbReference type="NCBI Taxonomy" id="683832"/>
    <lineage>
        <taxon>Eukaryota</taxon>
        <taxon>Metazoa</taxon>
        <taxon>Chordata</taxon>
        <taxon>Craniata</taxon>
        <taxon>Vertebrata</taxon>
        <taxon>Euteleostomi</taxon>
        <taxon>Actinopterygii</taxon>
        <taxon>Neopterygii</taxon>
        <taxon>Teleostei</taxon>
        <taxon>Ostariophysi</taxon>
        <taxon>Cypriniformes</taxon>
        <taxon>Cyprinidae</taxon>
        <taxon>Labeoninae</taxon>
        <taxon>Labeonini</taxon>
        <taxon>Cirrhinus</taxon>
    </lineage>
</organism>